<evidence type="ECO:0008006" key="4">
    <source>
        <dbReference type="Google" id="ProtNLM"/>
    </source>
</evidence>
<dbReference type="Proteomes" id="UP000000954">
    <property type="component" value="Chromosome"/>
</dbReference>
<name>C7MLF2_CRYCD</name>
<feature type="transmembrane region" description="Helical" evidence="1">
    <location>
        <begin position="56"/>
        <end position="77"/>
    </location>
</feature>
<dbReference type="eggNOG" id="ENOG5032X5D">
    <property type="taxonomic scope" value="Bacteria"/>
</dbReference>
<dbReference type="KEGG" id="ccu:Ccur_00250"/>
<dbReference type="HOGENOM" id="CLU_132477_0_0_11"/>
<dbReference type="EMBL" id="CP001682">
    <property type="protein sequence ID" value="ACU93758.1"/>
    <property type="molecule type" value="Genomic_DNA"/>
</dbReference>
<feature type="transmembrane region" description="Helical" evidence="1">
    <location>
        <begin position="116"/>
        <end position="136"/>
    </location>
</feature>
<keyword evidence="1" id="KW-0472">Membrane</keyword>
<proteinExistence type="predicted"/>
<reference evidence="2 3" key="1">
    <citation type="journal article" date="2009" name="Stand. Genomic Sci.">
        <title>Complete genome sequence of Cryptobacterium curtum type strain (12-3).</title>
        <authorList>
            <person name="Mavrommatis K."/>
            <person name="Pukall R."/>
            <person name="Rohde C."/>
            <person name="Chen F."/>
            <person name="Sims D."/>
            <person name="Brettin T."/>
            <person name="Kuske C."/>
            <person name="Detter J.C."/>
            <person name="Han C."/>
            <person name="Lapidus A."/>
            <person name="Copeland A."/>
            <person name="Glavina Del Rio T."/>
            <person name="Nolan M."/>
            <person name="Lucas S."/>
            <person name="Tice H."/>
            <person name="Cheng J.F."/>
            <person name="Bruce D."/>
            <person name="Goodwin L."/>
            <person name="Pitluck S."/>
            <person name="Ovchinnikova G."/>
            <person name="Pati A."/>
            <person name="Ivanova N."/>
            <person name="Chen A."/>
            <person name="Palaniappan K."/>
            <person name="Chain P."/>
            <person name="D'haeseleer P."/>
            <person name="Goker M."/>
            <person name="Bristow J."/>
            <person name="Eisen J.A."/>
            <person name="Markowitz V."/>
            <person name="Hugenholtz P."/>
            <person name="Rohde M."/>
            <person name="Klenk H.P."/>
            <person name="Kyrpides N.C."/>
        </authorList>
    </citation>
    <scope>NUCLEOTIDE SEQUENCE [LARGE SCALE GENOMIC DNA]</scope>
    <source>
        <strain evidence="3">ATCC 700683 / DSM 15641 / 12-3</strain>
    </source>
</reference>
<keyword evidence="1" id="KW-1133">Transmembrane helix</keyword>
<evidence type="ECO:0000313" key="2">
    <source>
        <dbReference type="EMBL" id="ACU93758.1"/>
    </source>
</evidence>
<dbReference type="AlphaFoldDB" id="C7MLF2"/>
<protein>
    <recommendedName>
        <fullName evidence="4">DUF3021 domain-containing protein</fullName>
    </recommendedName>
</protein>
<keyword evidence="1" id="KW-0812">Transmembrane</keyword>
<dbReference type="RefSeq" id="WP_012802447.1">
    <property type="nucleotide sequence ID" value="NC_013170.1"/>
</dbReference>
<feature type="transmembrane region" description="Helical" evidence="1">
    <location>
        <begin position="89"/>
        <end position="110"/>
    </location>
</feature>
<dbReference type="OrthoDB" id="3192984at2"/>
<keyword evidence="3" id="KW-1185">Reference proteome</keyword>
<sequence>MNTKNIVDTEKRTLSENIRFCLLAICVGFTIVMVVLLVLGSIFAGEAAQQGIGYCWSVFGICVVAALLQFVFFTPIVIKRLSGVLRHALFGICLFAVLAITAVIIGWFPATIPSAWISFTITYLVIFGIITAVFAFKQKRETRELNEKLATYRKDKKNKHSIEN</sequence>
<organism evidence="2 3">
    <name type="scientific">Cryptobacterium curtum (strain ATCC 700683 / DSM 15641 / CCUG 43107 / 12-3)</name>
    <dbReference type="NCBI Taxonomy" id="469378"/>
    <lineage>
        <taxon>Bacteria</taxon>
        <taxon>Bacillati</taxon>
        <taxon>Actinomycetota</taxon>
        <taxon>Coriobacteriia</taxon>
        <taxon>Eggerthellales</taxon>
        <taxon>Eggerthellaceae</taxon>
        <taxon>Cryptobacterium</taxon>
    </lineage>
</organism>
<dbReference type="Pfam" id="PF11457">
    <property type="entry name" value="DUF3021"/>
    <property type="match status" value="1"/>
</dbReference>
<gene>
    <name evidence="2" type="ordered locus">Ccur_00250</name>
</gene>
<dbReference type="InterPro" id="IPR021560">
    <property type="entry name" value="DUF3021"/>
</dbReference>
<accession>C7MLF2</accession>
<evidence type="ECO:0000313" key="3">
    <source>
        <dbReference type="Proteomes" id="UP000000954"/>
    </source>
</evidence>
<evidence type="ECO:0000256" key="1">
    <source>
        <dbReference type="SAM" id="Phobius"/>
    </source>
</evidence>
<feature type="transmembrane region" description="Helical" evidence="1">
    <location>
        <begin position="20"/>
        <end position="44"/>
    </location>
</feature>